<feature type="domain" description="Mannitol dehydrogenase C-terminal" evidence="8">
    <location>
        <begin position="278"/>
        <end position="398"/>
    </location>
</feature>
<dbReference type="InterPro" id="IPR008927">
    <property type="entry name" value="6-PGluconate_DH-like_C_sf"/>
</dbReference>
<dbReference type="PANTHER" id="PTHR43362:SF1">
    <property type="entry name" value="MANNITOL DEHYDROGENASE 2-RELATED"/>
    <property type="match status" value="1"/>
</dbReference>
<proteinExistence type="inferred from homology"/>
<sequence>MTSPSLRRSAKAPTVRIVHLGLGAFSRSHTAWYTQRSVDGADWGIAAYTGRSRNLPDRLNAQFGVYTLVERDSDGDRPSVVSSVVRAHPGDDLPALMHDLAAPDTAVVTLTITEVGYRLTPSDEPDLDDPSVRADIAGLSAIATGDLALADARPTTAMGRLLLGFEARRRAGGGPLAVLSCDNLPDNGGRLRRGMSSWARNTAPELHRWIMANVAFASSSVDRITPRISDAEEDALRVRFDDLAPVVAEPFSDWVISGEFPAGRPDWESAGARFVDELEPWEARKLWLLNGAHTLLACQGLRRGHATVADAIADPACRAAVDALWDEAESALPDGLDIPAYRDALLSRFENPRIEHRLEQIARDTTTKVRLRIAPVAERERSLDRSAAACAFAFACWIFATEAGMLPSEERPTEARPTKDWVGAVSPALADDADFVHEVERAVHTLANNETATVV</sequence>
<comment type="catalytic activity">
    <reaction evidence="6">
        <text>D-mannitol 1-phosphate + NAD(+) = beta-D-fructose 6-phosphate + NADH + H(+)</text>
        <dbReference type="Rhea" id="RHEA:19661"/>
        <dbReference type="ChEBI" id="CHEBI:15378"/>
        <dbReference type="ChEBI" id="CHEBI:57540"/>
        <dbReference type="ChEBI" id="CHEBI:57634"/>
        <dbReference type="ChEBI" id="CHEBI:57945"/>
        <dbReference type="ChEBI" id="CHEBI:61381"/>
        <dbReference type="EC" id="1.1.1.17"/>
    </reaction>
</comment>
<dbReference type="InterPro" id="IPR036291">
    <property type="entry name" value="NAD(P)-bd_dom_sf"/>
</dbReference>
<comment type="caution">
    <text evidence="9">The sequence shown here is derived from an EMBL/GenBank/DDBJ whole genome shotgun (WGS) entry which is preliminary data.</text>
</comment>
<dbReference type="InterPro" id="IPR013118">
    <property type="entry name" value="Mannitol_DH_C"/>
</dbReference>
<evidence type="ECO:0000259" key="7">
    <source>
        <dbReference type="Pfam" id="PF01232"/>
    </source>
</evidence>
<evidence type="ECO:0000256" key="3">
    <source>
        <dbReference type="ARBA" id="ARBA00016219"/>
    </source>
</evidence>
<dbReference type="Pfam" id="PF01232">
    <property type="entry name" value="Mannitol_dh"/>
    <property type="match status" value="1"/>
</dbReference>
<keyword evidence="10" id="KW-1185">Reference proteome</keyword>
<dbReference type="InterPro" id="IPR013131">
    <property type="entry name" value="Mannitol_DH_N"/>
</dbReference>
<gene>
    <name evidence="9" type="ORF">FVP77_12225</name>
</gene>
<dbReference type="EC" id="1.1.1.17" evidence="2"/>
<dbReference type="InterPro" id="IPR050988">
    <property type="entry name" value="Mannitol_DH/Oxidoreductase"/>
</dbReference>
<keyword evidence="5" id="KW-0520">NAD</keyword>
<dbReference type="InterPro" id="IPR000669">
    <property type="entry name" value="Mannitol_DH"/>
</dbReference>
<dbReference type="SUPFAM" id="SSF48179">
    <property type="entry name" value="6-phosphogluconate dehydrogenase C-terminal domain-like"/>
    <property type="match status" value="1"/>
</dbReference>
<dbReference type="InterPro" id="IPR013328">
    <property type="entry name" value="6PGD_dom2"/>
</dbReference>
<evidence type="ECO:0000256" key="5">
    <source>
        <dbReference type="ARBA" id="ARBA00023027"/>
    </source>
</evidence>
<keyword evidence="4" id="KW-0560">Oxidoreductase</keyword>
<evidence type="ECO:0000256" key="4">
    <source>
        <dbReference type="ARBA" id="ARBA00023002"/>
    </source>
</evidence>
<evidence type="ECO:0000256" key="1">
    <source>
        <dbReference type="ARBA" id="ARBA00006541"/>
    </source>
</evidence>
<dbReference type="PANTHER" id="PTHR43362">
    <property type="entry name" value="MANNITOL DEHYDROGENASE DSF1-RELATED"/>
    <property type="match status" value="1"/>
</dbReference>
<dbReference type="GO" id="GO:0019594">
    <property type="term" value="P:mannitol metabolic process"/>
    <property type="evidence" value="ECO:0007669"/>
    <property type="project" value="InterPro"/>
</dbReference>
<dbReference type="InterPro" id="IPR023027">
    <property type="entry name" value="Mannitol_DH_CS"/>
</dbReference>
<feature type="domain" description="Mannitol dehydrogenase N-terminal" evidence="7">
    <location>
        <begin position="16"/>
        <end position="268"/>
    </location>
</feature>
<dbReference type="Proteomes" id="UP000321034">
    <property type="component" value="Unassembled WGS sequence"/>
</dbReference>
<evidence type="ECO:0000313" key="10">
    <source>
        <dbReference type="Proteomes" id="UP000321034"/>
    </source>
</evidence>
<organism evidence="9 10">
    <name type="scientific">Microbacterium hatanonis</name>
    <dbReference type="NCBI Taxonomy" id="404366"/>
    <lineage>
        <taxon>Bacteria</taxon>
        <taxon>Bacillati</taxon>
        <taxon>Actinomycetota</taxon>
        <taxon>Actinomycetes</taxon>
        <taxon>Micrococcales</taxon>
        <taxon>Microbacteriaceae</taxon>
        <taxon>Microbacterium</taxon>
    </lineage>
</organism>
<reference evidence="9 10" key="1">
    <citation type="submission" date="2019-08" db="EMBL/GenBank/DDBJ databases">
        <authorList>
            <person name="Dong K."/>
        </authorList>
    </citation>
    <scope>NUCLEOTIDE SEQUENCE [LARGE SCALE GENOMIC DNA]</scope>
    <source>
        <strain evidence="9 10">JCM14558</strain>
    </source>
</reference>
<evidence type="ECO:0000313" key="9">
    <source>
        <dbReference type="EMBL" id="TXK09667.1"/>
    </source>
</evidence>
<dbReference type="AlphaFoldDB" id="A0A5C8HUQ8"/>
<dbReference type="Gene3D" id="3.40.50.720">
    <property type="entry name" value="NAD(P)-binding Rossmann-like Domain"/>
    <property type="match status" value="1"/>
</dbReference>
<dbReference type="EMBL" id="VRSV01000002">
    <property type="protein sequence ID" value="TXK09667.1"/>
    <property type="molecule type" value="Genomic_DNA"/>
</dbReference>
<dbReference type="Gene3D" id="1.10.1040.10">
    <property type="entry name" value="N-(1-d-carboxylethyl)-l-norvaline Dehydrogenase, domain 2"/>
    <property type="match status" value="1"/>
</dbReference>
<accession>A0A5C8HUQ8</accession>
<evidence type="ECO:0000256" key="6">
    <source>
        <dbReference type="ARBA" id="ARBA00048615"/>
    </source>
</evidence>
<evidence type="ECO:0000256" key="2">
    <source>
        <dbReference type="ARBA" id="ARBA00012939"/>
    </source>
</evidence>
<dbReference type="OrthoDB" id="271711at2"/>
<dbReference type="Pfam" id="PF08125">
    <property type="entry name" value="Mannitol_dh_C"/>
    <property type="match status" value="1"/>
</dbReference>
<dbReference type="SUPFAM" id="SSF51735">
    <property type="entry name" value="NAD(P)-binding Rossmann-fold domains"/>
    <property type="match status" value="1"/>
</dbReference>
<dbReference type="PRINTS" id="PR00084">
    <property type="entry name" value="MTLDHDRGNASE"/>
</dbReference>
<name>A0A5C8HUQ8_9MICO</name>
<comment type="similarity">
    <text evidence="1">Belongs to the mannitol dehydrogenase family.</text>
</comment>
<dbReference type="PROSITE" id="PS00974">
    <property type="entry name" value="MANNITOL_DHGENASE"/>
    <property type="match status" value="1"/>
</dbReference>
<dbReference type="RefSeq" id="WP_147894871.1">
    <property type="nucleotide sequence ID" value="NZ_BAAANR010000001.1"/>
</dbReference>
<evidence type="ECO:0000259" key="8">
    <source>
        <dbReference type="Pfam" id="PF08125"/>
    </source>
</evidence>
<dbReference type="GO" id="GO:0008926">
    <property type="term" value="F:mannitol-1-phosphate 5-dehydrogenase activity"/>
    <property type="evidence" value="ECO:0007669"/>
    <property type="project" value="UniProtKB-EC"/>
</dbReference>
<protein>
    <recommendedName>
        <fullName evidence="3">Mannitol-1-phosphate 5-dehydrogenase</fullName>
        <ecNumber evidence="2">1.1.1.17</ecNumber>
    </recommendedName>
</protein>